<name>A0ABS6DHJ6_9ENTR</name>
<reference evidence="1 2" key="1">
    <citation type="submission" date="2021-04" db="EMBL/GenBank/DDBJ databases">
        <authorList>
            <person name="Seiffert S.N."/>
        </authorList>
    </citation>
    <scope>NUCLEOTIDE SEQUENCE [LARGE SCALE GENOMIC DNA]</scope>
    <source>
        <strain evidence="1 2">1</strain>
    </source>
</reference>
<organism evidence="1 2">
    <name type="scientific">Cedecea davisae</name>
    <dbReference type="NCBI Taxonomy" id="158484"/>
    <lineage>
        <taxon>Bacteria</taxon>
        <taxon>Pseudomonadati</taxon>
        <taxon>Pseudomonadota</taxon>
        <taxon>Gammaproteobacteria</taxon>
        <taxon>Enterobacterales</taxon>
        <taxon>Enterobacteriaceae</taxon>
        <taxon>Cedecea</taxon>
    </lineage>
</organism>
<gene>
    <name evidence="1" type="ORF">KC222_11000</name>
</gene>
<proteinExistence type="predicted"/>
<reference evidence="2" key="2">
    <citation type="submission" date="2023-07" db="EMBL/GenBank/DDBJ databases">
        <title>Cedecea davisae an AmpC producer and its therapeutic implications.</title>
        <authorList>
            <person name="Notter J."/>
        </authorList>
    </citation>
    <scope>NUCLEOTIDE SEQUENCE [LARGE SCALE GENOMIC DNA]</scope>
    <source>
        <strain evidence="2">1</strain>
    </source>
</reference>
<dbReference type="RefSeq" id="WP_216375765.1">
    <property type="nucleotide sequence ID" value="NZ_CP172054.1"/>
</dbReference>
<protein>
    <submittedName>
        <fullName evidence="1">Uncharacterized protein</fullName>
    </submittedName>
</protein>
<dbReference type="EMBL" id="JAGRYU010000019">
    <property type="protein sequence ID" value="MBU4682542.1"/>
    <property type="molecule type" value="Genomic_DNA"/>
</dbReference>
<evidence type="ECO:0000313" key="1">
    <source>
        <dbReference type="EMBL" id="MBU4682542.1"/>
    </source>
</evidence>
<comment type="caution">
    <text evidence="1">The sequence shown here is derived from an EMBL/GenBank/DDBJ whole genome shotgun (WGS) entry which is preliminary data.</text>
</comment>
<dbReference type="Proteomes" id="UP000686327">
    <property type="component" value="Unassembled WGS sequence"/>
</dbReference>
<sequence>MKWQLVDGMYRVTISGLMSWKFHSLHDGIAWAFITKEARDVADEMDGIIR</sequence>
<evidence type="ECO:0000313" key="2">
    <source>
        <dbReference type="Proteomes" id="UP000686327"/>
    </source>
</evidence>
<accession>A0ABS6DHJ6</accession>
<keyword evidence="2" id="KW-1185">Reference proteome</keyword>